<organism evidence="1 2">
    <name type="scientific">Moritella viscosa</name>
    <dbReference type="NCBI Taxonomy" id="80854"/>
    <lineage>
        <taxon>Bacteria</taxon>
        <taxon>Pseudomonadati</taxon>
        <taxon>Pseudomonadota</taxon>
        <taxon>Gammaproteobacteria</taxon>
        <taxon>Alteromonadales</taxon>
        <taxon>Moritellaceae</taxon>
        <taxon>Moritella</taxon>
    </lineage>
</organism>
<dbReference type="EMBL" id="FPLD01000131">
    <property type="protein sequence ID" value="SGZ17806.1"/>
    <property type="molecule type" value="Genomic_DNA"/>
</dbReference>
<dbReference type="InterPro" id="IPR036282">
    <property type="entry name" value="Glutathione-S-Trfase_C_sf"/>
</dbReference>
<dbReference type="InterPro" id="IPR010987">
    <property type="entry name" value="Glutathione-S-Trfase_C-like"/>
</dbReference>
<dbReference type="Pfam" id="PF13417">
    <property type="entry name" value="GST_N_3"/>
    <property type="match status" value="1"/>
</dbReference>
<evidence type="ECO:0000313" key="1">
    <source>
        <dbReference type="EMBL" id="SGZ17806.1"/>
    </source>
</evidence>
<reference evidence="1 2" key="1">
    <citation type="submission" date="2016-11" db="EMBL/GenBank/DDBJ databases">
        <authorList>
            <person name="Jaros S."/>
            <person name="Januszkiewicz K."/>
            <person name="Wedrychowicz H."/>
        </authorList>
    </citation>
    <scope>NUCLEOTIDE SEQUENCE [LARGE SCALE GENOMIC DNA]</scope>
    <source>
        <strain evidence="1">NVI 5450</strain>
    </source>
</reference>
<keyword evidence="1" id="KW-0808">Transferase</keyword>
<evidence type="ECO:0000313" key="2">
    <source>
        <dbReference type="Proteomes" id="UP000183794"/>
    </source>
</evidence>
<dbReference type="Gene3D" id="1.20.1050.10">
    <property type="match status" value="1"/>
</dbReference>
<gene>
    <name evidence="1" type="ORF">NVI5450_4579</name>
</gene>
<dbReference type="GO" id="GO:0005737">
    <property type="term" value="C:cytoplasm"/>
    <property type="evidence" value="ECO:0007669"/>
    <property type="project" value="TreeGrafter"/>
</dbReference>
<dbReference type="SUPFAM" id="SSF52833">
    <property type="entry name" value="Thioredoxin-like"/>
    <property type="match status" value="1"/>
</dbReference>
<dbReference type="InterPro" id="IPR036249">
    <property type="entry name" value="Thioredoxin-like_sf"/>
</dbReference>
<dbReference type="InterPro" id="IPR050983">
    <property type="entry name" value="GST_Omega/HSP26"/>
</dbReference>
<dbReference type="Proteomes" id="UP000183794">
    <property type="component" value="Unassembled WGS sequence"/>
</dbReference>
<dbReference type="KEGG" id="mvs:MVIS_0986"/>
<protein>
    <submittedName>
        <fullName evidence="1">Putative glutathione S-transferase</fullName>
    </submittedName>
</protein>
<dbReference type="SFLD" id="SFLDS00019">
    <property type="entry name" value="Glutathione_Transferase_(cytos"/>
    <property type="match status" value="1"/>
</dbReference>
<proteinExistence type="predicted"/>
<dbReference type="Gene3D" id="3.40.30.10">
    <property type="entry name" value="Glutaredoxin"/>
    <property type="match status" value="1"/>
</dbReference>
<dbReference type="InterPro" id="IPR004045">
    <property type="entry name" value="Glutathione_S-Trfase_N"/>
</dbReference>
<dbReference type="PROSITE" id="PS50404">
    <property type="entry name" value="GST_NTER"/>
    <property type="match status" value="1"/>
</dbReference>
<dbReference type="PANTHER" id="PTHR43968:SF6">
    <property type="entry name" value="GLUTATHIONE S-TRANSFERASE OMEGA"/>
    <property type="match status" value="1"/>
</dbReference>
<dbReference type="PATRIC" id="fig|80854.5.peg.1046"/>
<dbReference type="PANTHER" id="PTHR43968">
    <property type="match status" value="1"/>
</dbReference>
<dbReference type="RefSeq" id="WP_045109377.1">
    <property type="nucleotide sequence ID" value="NZ_CAWRBC010000115.1"/>
</dbReference>
<accession>A0A090IE71</accession>
<dbReference type="AlphaFoldDB" id="A0A090IE71"/>
<dbReference type="InterPro" id="IPR004046">
    <property type="entry name" value="GST_C"/>
</dbReference>
<name>A0A090IE71_9GAMM</name>
<dbReference type="InterPro" id="IPR040079">
    <property type="entry name" value="Glutathione_S-Trfase"/>
</dbReference>
<dbReference type="CDD" id="cd03196">
    <property type="entry name" value="GST_C_5"/>
    <property type="match status" value="1"/>
</dbReference>
<dbReference type="PROSITE" id="PS50405">
    <property type="entry name" value="GST_CTER"/>
    <property type="match status" value="1"/>
</dbReference>
<sequence length="218" mass="25331">MSLPILYSLQNCPYAMRARLGLLLAQQPVMLRAVVMKNKPTEMLDVSPKATVPVLVLDDGSVIDESLDIMIWALHQSDPLNLLHSEDPEAYPAMLALINIHDTVFTSALSKYKYAVRYHEDNEAELRDQCADYVMMLELRLTQHHYLMGEKVSLADYAILPLIRQFARVDRQWYLQAPLPHLRNWLNQHLQDQRFAKAMAKYPQWLENKEEFLFGHVN</sequence>
<dbReference type="OrthoDB" id="9813092at2"/>
<dbReference type="HOGENOM" id="CLU_090620_0_0_6"/>
<dbReference type="SUPFAM" id="SSF47616">
    <property type="entry name" value="GST C-terminal domain-like"/>
    <property type="match status" value="1"/>
</dbReference>
<dbReference type="STRING" id="80854.MVIS_0986"/>
<dbReference type="GO" id="GO:0016740">
    <property type="term" value="F:transferase activity"/>
    <property type="evidence" value="ECO:0007669"/>
    <property type="project" value="UniProtKB-KW"/>
</dbReference>
<dbReference type="Pfam" id="PF00043">
    <property type="entry name" value="GST_C"/>
    <property type="match status" value="1"/>
</dbReference>